<dbReference type="GO" id="GO:0050136">
    <property type="term" value="F:NADH dehydrogenase (quinone) (non-electrogenic) activity"/>
    <property type="evidence" value="ECO:0007669"/>
    <property type="project" value="UniProtKB-UniRule"/>
</dbReference>
<dbReference type="KEGG" id="dalk:DSCA_33000"/>
<feature type="transmembrane region" description="Helical" evidence="5">
    <location>
        <begin position="359"/>
        <end position="382"/>
    </location>
</feature>
<feature type="transmembrane region" description="Helical" evidence="5">
    <location>
        <begin position="196"/>
        <end position="220"/>
    </location>
</feature>
<feature type="transmembrane region" description="Helical" evidence="5">
    <location>
        <begin position="98"/>
        <end position="115"/>
    </location>
</feature>
<evidence type="ECO:0000256" key="1">
    <source>
        <dbReference type="ARBA" id="ARBA00004127"/>
    </source>
</evidence>
<dbReference type="RefSeq" id="WP_155317415.1">
    <property type="nucleotide sequence ID" value="NZ_AP021874.1"/>
</dbReference>
<dbReference type="NCBIfam" id="TIGR01770">
    <property type="entry name" value="NDH_I_N"/>
    <property type="match status" value="1"/>
</dbReference>
<evidence type="ECO:0000256" key="4">
    <source>
        <dbReference type="ARBA" id="ARBA00023136"/>
    </source>
</evidence>
<accession>A0A5K7YM96</accession>
<dbReference type="GO" id="GO:0008137">
    <property type="term" value="F:NADH dehydrogenase (ubiquinone) activity"/>
    <property type="evidence" value="ECO:0007669"/>
    <property type="project" value="InterPro"/>
</dbReference>
<keyword evidence="2 5" id="KW-0812">Transmembrane</keyword>
<dbReference type="AlphaFoldDB" id="A0A5K7YM96"/>
<comment type="subcellular location">
    <subcellularLocation>
        <location evidence="5">Cell membrane</location>
        <topology evidence="5">Multi-pass membrane protein</topology>
    </subcellularLocation>
    <subcellularLocation>
        <location evidence="1">Endomembrane system</location>
        <topology evidence="1">Multi-pass membrane protein</topology>
    </subcellularLocation>
    <subcellularLocation>
        <location evidence="6">Membrane</location>
        <topology evidence="6">Multi-pass membrane protein</topology>
    </subcellularLocation>
</comment>
<feature type="transmembrane region" description="Helical" evidence="5">
    <location>
        <begin position="37"/>
        <end position="54"/>
    </location>
</feature>
<dbReference type="GO" id="GO:0005886">
    <property type="term" value="C:plasma membrane"/>
    <property type="evidence" value="ECO:0007669"/>
    <property type="project" value="UniProtKB-SubCell"/>
</dbReference>
<keyword evidence="5" id="KW-0813">Transport</keyword>
<feature type="transmembrane region" description="Helical" evidence="5">
    <location>
        <begin position="261"/>
        <end position="283"/>
    </location>
</feature>
<feature type="transmembrane region" description="Helical" evidence="5">
    <location>
        <begin position="437"/>
        <end position="458"/>
    </location>
</feature>
<feature type="transmembrane region" description="Helical" evidence="5">
    <location>
        <begin position="6"/>
        <end position="25"/>
    </location>
</feature>
<keyword evidence="5" id="KW-1278">Translocase</keyword>
<organism evidence="8 9">
    <name type="scientific">Desulfosarcina alkanivorans</name>
    <dbReference type="NCBI Taxonomy" id="571177"/>
    <lineage>
        <taxon>Bacteria</taxon>
        <taxon>Pseudomonadati</taxon>
        <taxon>Thermodesulfobacteriota</taxon>
        <taxon>Desulfobacteria</taxon>
        <taxon>Desulfobacterales</taxon>
        <taxon>Desulfosarcinaceae</taxon>
        <taxon>Desulfosarcina</taxon>
    </lineage>
</organism>
<keyword evidence="4 5" id="KW-0472">Membrane</keyword>
<dbReference type="PANTHER" id="PTHR22773">
    <property type="entry name" value="NADH DEHYDROGENASE"/>
    <property type="match status" value="1"/>
</dbReference>
<name>A0A5K7YM96_9BACT</name>
<evidence type="ECO:0000259" key="7">
    <source>
        <dbReference type="Pfam" id="PF00361"/>
    </source>
</evidence>
<sequence>MNWTLLLPEMTLLLAAALFLVLACLKPDRQRDYHLGVTMAAVTVAASLTCATMGGDLFNGVYRVDLFSQVVKVLLAIGFFLVVCLCDDFKGVAPAHHAEGFFLLAVCTLAMTLMASAVHLLALVLALELSSYSLYILVFLRREGRLGMAAGLRYFLVGASASAIMLFGLALVYGATGAMHIDRLIDLIPPRMGQPMVATGLLLTLAGLFFKLAVFPFHFWAPDAYEGAPNPVATFIAAVSKVAAVAVLLRVISLAQGNGDMLARGLIAMAVVSMTVGNLAAIAQRDFKRLMAFSSVAHAGYLLLAMLCMTPAGYAGALFYGAAVLVMKYTCFMVMTRVADDGRNLQISELAGLHRRSPLLALALMLALFSLAGIPPTIGFAGKLMIFLAAMQKGYLVLVVIAMANVVVSLYYCLLVLKAAYLDEPDRPAAAIPLTPAARLAALAMIVLIVGIGIYPTALLDLVQAAVMRLP</sequence>
<keyword evidence="3 5" id="KW-1133">Transmembrane helix</keyword>
<comment type="function">
    <text evidence="5">NDH-1 shuttles electrons from NADH, via FMN and iron-sulfur (Fe-S) centers, to quinones in the respiratory chain. The immediate electron acceptor for the enzyme in this species is believed to be ubiquinone. Couples the redox reaction to proton translocation (for every two electrons transferred, four hydrogen ions are translocated across the cytoplasmic membrane), and thus conserves the redox energy in a proton gradient.</text>
</comment>
<comment type="subunit">
    <text evidence="5">NDH-1 is composed of 14 different subunits. Subunits NuoA, H, J, K, L, M, N constitute the membrane sector of the complex.</text>
</comment>
<keyword evidence="5" id="KW-0520">NAD</keyword>
<evidence type="ECO:0000256" key="5">
    <source>
        <dbReference type="HAMAP-Rule" id="MF_00445"/>
    </source>
</evidence>
<feature type="transmembrane region" description="Helical" evidence="5">
    <location>
        <begin position="232"/>
        <end position="255"/>
    </location>
</feature>
<gene>
    <name evidence="5 8" type="primary">nuoN</name>
    <name evidence="8" type="ORF">DSCA_33000</name>
</gene>
<proteinExistence type="inferred from homology"/>
<dbReference type="InterPro" id="IPR010096">
    <property type="entry name" value="NADH-Q_OxRdtase_suN/2"/>
</dbReference>
<dbReference type="GO" id="GO:0012505">
    <property type="term" value="C:endomembrane system"/>
    <property type="evidence" value="ECO:0007669"/>
    <property type="project" value="UniProtKB-SubCell"/>
</dbReference>
<feature type="transmembrane region" description="Helical" evidence="5">
    <location>
        <begin position="152"/>
        <end position="176"/>
    </location>
</feature>
<dbReference type="EC" id="7.1.1.-" evidence="5"/>
<feature type="domain" description="NADH:quinone oxidoreductase/Mrp antiporter transmembrane" evidence="7">
    <location>
        <begin position="117"/>
        <end position="406"/>
    </location>
</feature>
<dbReference type="GO" id="GO:0048038">
    <property type="term" value="F:quinone binding"/>
    <property type="evidence" value="ECO:0007669"/>
    <property type="project" value="UniProtKB-KW"/>
</dbReference>
<feature type="transmembrane region" description="Helical" evidence="5">
    <location>
        <begin position="66"/>
        <end position="86"/>
    </location>
</feature>
<evidence type="ECO:0000256" key="2">
    <source>
        <dbReference type="ARBA" id="ARBA00022692"/>
    </source>
</evidence>
<comment type="similarity">
    <text evidence="5">Belongs to the complex I subunit 2 family.</text>
</comment>
<protein>
    <recommendedName>
        <fullName evidence="5">NADH-quinone oxidoreductase subunit N</fullName>
        <ecNumber evidence="5">7.1.1.-</ecNumber>
    </recommendedName>
    <alternativeName>
        <fullName evidence="5">NADH dehydrogenase I subunit N</fullName>
    </alternativeName>
    <alternativeName>
        <fullName evidence="5">NDH-1 subunit N</fullName>
    </alternativeName>
</protein>
<dbReference type="Pfam" id="PF00361">
    <property type="entry name" value="Proton_antipo_M"/>
    <property type="match status" value="1"/>
</dbReference>
<evidence type="ECO:0000256" key="3">
    <source>
        <dbReference type="ARBA" id="ARBA00022989"/>
    </source>
</evidence>
<evidence type="ECO:0000313" key="8">
    <source>
        <dbReference type="EMBL" id="BBO69370.1"/>
    </source>
</evidence>
<reference evidence="8 9" key="1">
    <citation type="submission" date="2019-11" db="EMBL/GenBank/DDBJ databases">
        <title>Comparative genomics of hydrocarbon-degrading Desulfosarcina strains.</title>
        <authorList>
            <person name="Watanabe M."/>
            <person name="Kojima H."/>
            <person name="Fukui M."/>
        </authorList>
    </citation>
    <scope>NUCLEOTIDE SEQUENCE [LARGE SCALE GENOMIC DNA]</scope>
    <source>
        <strain evidence="8 9">PL12</strain>
    </source>
</reference>
<dbReference type="OrthoDB" id="9805769at2"/>
<dbReference type="GO" id="GO:0042773">
    <property type="term" value="P:ATP synthesis coupled electron transport"/>
    <property type="evidence" value="ECO:0007669"/>
    <property type="project" value="InterPro"/>
</dbReference>
<dbReference type="EMBL" id="AP021874">
    <property type="protein sequence ID" value="BBO69370.1"/>
    <property type="molecule type" value="Genomic_DNA"/>
</dbReference>
<feature type="transmembrane region" description="Helical" evidence="5">
    <location>
        <begin position="394"/>
        <end position="417"/>
    </location>
</feature>
<keyword evidence="5" id="KW-0874">Quinone</keyword>
<evidence type="ECO:0000313" key="9">
    <source>
        <dbReference type="Proteomes" id="UP000427906"/>
    </source>
</evidence>
<keyword evidence="5" id="KW-1003">Cell membrane</keyword>
<dbReference type="Proteomes" id="UP000427906">
    <property type="component" value="Chromosome"/>
</dbReference>
<comment type="catalytic activity">
    <reaction evidence="5">
        <text>a quinone + NADH + 5 H(+)(in) = a quinol + NAD(+) + 4 H(+)(out)</text>
        <dbReference type="Rhea" id="RHEA:57888"/>
        <dbReference type="ChEBI" id="CHEBI:15378"/>
        <dbReference type="ChEBI" id="CHEBI:24646"/>
        <dbReference type="ChEBI" id="CHEBI:57540"/>
        <dbReference type="ChEBI" id="CHEBI:57945"/>
        <dbReference type="ChEBI" id="CHEBI:132124"/>
    </reaction>
</comment>
<dbReference type="InterPro" id="IPR001750">
    <property type="entry name" value="ND/Mrp_TM"/>
</dbReference>
<keyword evidence="9" id="KW-1185">Reference proteome</keyword>
<keyword evidence="5" id="KW-0830">Ubiquinone</keyword>
<evidence type="ECO:0000256" key="6">
    <source>
        <dbReference type="RuleBase" id="RU000320"/>
    </source>
</evidence>
<dbReference type="HAMAP" id="MF_00445">
    <property type="entry name" value="NDH1_NuoN_1"/>
    <property type="match status" value="1"/>
</dbReference>